<name>A0ABT4ILY9_9EURY</name>
<dbReference type="Proteomes" id="UP001141336">
    <property type="component" value="Unassembled WGS sequence"/>
</dbReference>
<evidence type="ECO:0000313" key="2">
    <source>
        <dbReference type="Proteomes" id="UP001141336"/>
    </source>
</evidence>
<comment type="caution">
    <text evidence="1">The sequence shown here is derived from an EMBL/GenBank/DDBJ whole genome shotgun (WGS) entry which is preliminary data.</text>
</comment>
<evidence type="ECO:0000313" key="1">
    <source>
        <dbReference type="EMBL" id="MCZ0862784.1"/>
    </source>
</evidence>
<accession>A0ABT4ILY9</accession>
<sequence length="352" mass="38259">MLTVTVIAVAAVVVINISEGYGDQKTVDIRVTPVSGTNNFSVVLTGGADAAELTKIQGRLEGGGQISSPIENPKVGLPEERKLESTIPGEVLLTLIGTFADGTVQTVYQSLVNVQATGFSLGSAVYPERPTVVGTQEPVVVRGTLTITAKDQVMTKDDFVKNIKNTEWKIQKGIRSADLVQGDKISSVTLTLKGKDIVPSDAVIQNANGESVEYKGTIYVNGTLTDTEDISTYVTVPEKAESIDFLNIYFEVKFNLDLMNKVPGASHVEINVNSIVYNRDNHDKNEIPVSTSLRYSEKYITVSYRDVDIPFQWILNGWVMTLTVKDAIGTPLAKATYDIDIKGNIRKRLSPG</sequence>
<gene>
    <name evidence="1" type="ORF">O0S09_05885</name>
</gene>
<dbReference type="EMBL" id="JAPTGC010000007">
    <property type="protein sequence ID" value="MCZ0862784.1"/>
    <property type="molecule type" value="Genomic_DNA"/>
</dbReference>
<protein>
    <submittedName>
        <fullName evidence="1">Uncharacterized protein</fullName>
    </submittedName>
</protein>
<keyword evidence="2" id="KW-1185">Reference proteome</keyword>
<organism evidence="1 2">
    <name type="scientific">Methanocorpusculum vombati</name>
    <dbReference type="NCBI Taxonomy" id="3002864"/>
    <lineage>
        <taxon>Archaea</taxon>
        <taxon>Methanobacteriati</taxon>
        <taxon>Methanobacteriota</taxon>
        <taxon>Stenosarchaea group</taxon>
        <taxon>Methanomicrobia</taxon>
        <taxon>Methanomicrobiales</taxon>
        <taxon>Methanocorpusculaceae</taxon>
        <taxon>Methanocorpusculum</taxon>
    </lineage>
</organism>
<reference evidence="1" key="1">
    <citation type="submission" date="2022-12" db="EMBL/GenBank/DDBJ databases">
        <title>Isolation and characterisation of novel Methanocorpusculum spp. from native Australian herbivores indicates the genus is ancestrally host-associated.</title>
        <authorList>
            <person name="Volmer J.G."/>
            <person name="Soo R.M."/>
            <person name="Evans P.N."/>
            <person name="Hoedt E.C."/>
            <person name="Astorga Alsina A.L."/>
            <person name="Woodcroft B.J."/>
            <person name="Tyson G.W."/>
            <person name="Hugenholtz P."/>
            <person name="Morrison M."/>
        </authorList>
    </citation>
    <scope>NUCLEOTIDE SEQUENCE</scope>
    <source>
        <strain evidence="1">CW153</strain>
    </source>
</reference>
<proteinExistence type="predicted"/>